<name>A0A126T999_9GAMM</name>
<dbReference type="EMBL" id="CP014476">
    <property type="protein sequence ID" value="AMK77228.1"/>
    <property type="molecule type" value="Genomic_DNA"/>
</dbReference>
<dbReference type="InterPro" id="IPR047661">
    <property type="entry name" value="IstB"/>
</dbReference>
<dbReference type="KEGG" id="mdn:JT25_012160"/>
<dbReference type="AlphaFoldDB" id="A0A126T999"/>
<dbReference type="NCBIfam" id="NF038214">
    <property type="entry name" value="IS21_help_AAA"/>
    <property type="match status" value="1"/>
</dbReference>
<dbReference type="PIRSF" id="PIRSF003073">
    <property type="entry name" value="DNAC_TnpB_IstB"/>
    <property type="match status" value="1"/>
</dbReference>
<dbReference type="GO" id="GO:0005524">
    <property type="term" value="F:ATP binding"/>
    <property type="evidence" value="ECO:0007669"/>
    <property type="project" value="UniProtKB-KW"/>
</dbReference>
<dbReference type="PANTHER" id="PTHR30050:SF4">
    <property type="entry name" value="ATP-BINDING PROTEIN RV3427C IN INSERTION SEQUENCE-RELATED"/>
    <property type="match status" value="1"/>
</dbReference>
<evidence type="ECO:0000259" key="4">
    <source>
        <dbReference type="SMART" id="SM00382"/>
    </source>
</evidence>
<dbReference type="SUPFAM" id="SSF52540">
    <property type="entry name" value="P-loop containing nucleoside triphosphate hydrolases"/>
    <property type="match status" value="1"/>
</dbReference>
<dbReference type="InterPro" id="IPR002611">
    <property type="entry name" value="IstB_ATP-bd"/>
</dbReference>
<comment type="similarity">
    <text evidence="1">Belongs to the IS21/IS1162 putative ATP-binding protein family.</text>
</comment>
<evidence type="ECO:0000313" key="9">
    <source>
        <dbReference type="EMBL" id="AMK79420.1"/>
    </source>
</evidence>
<dbReference type="STRING" id="1538553.JT25_008910"/>
<dbReference type="KEGG" id="mdn:JT25_019300"/>
<proteinExistence type="inferred from homology"/>
<dbReference type="InterPro" id="IPR003593">
    <property type="entry name" value="AAA+_ATPase"/>
</dbReference>
<keyword evidence="2" id="KW-0547">Nucleotide-binding</keyword>
<dbReference type="SMART" id="SM00382">
    <property type="entry name" value="AAA"/>
    <property type="match status" value="1"/>
</dbReference>
<dbReference type="Pfam" id="PF01695">
    <property type="entry name" value="IstB_IS21"/>
    <property type="match status" value="1"/>
</dbReference>
<dbReference type="EMBL" id="CP014476">
    <property type="protein sequence ID" value="AMK79420.1"/>
    <property type="molecule type" value="Genomic_DNA"/>
</dbReference>
<dbReference type="InterPro" id="IPR028350">
    <property type="entry name" value="DNAC/IstB-like"/>
</dbReference>
<dbReference type="KEGG" id="mdn:JT25_008910"/>
<dbReference type="CDD" id="cd00009">
    <property type="entry name" value="AAA"/>
    <property type="match status" value="1"/>
</dbReference>
<dbReference type="EMBL" id="CP014476">
    <property type="protein sequence ID" value="AMK76906.1"/>
    <property type="molecule type" value="Genomic_DNA"/>
</dbReference>
<evidence type="ECO:0000256" key="1">
    <source>
        <dbReference type="ARBA" id="ARBA00008059"/>
    </source>
</evidence>
<evidence type="ECO:0000313" key="10">
    <source>
        <dbReference type="Proteomes" id="UP000030512"/>
    </source>
</evidence>
<evidence type="ECO:0000256" key="3">
    <source>
        <dbReference type="ARBA" id="ARBA00022840"/>
    </source>
</evidence>
<gene>
    <name evidence="5" type="ORF">JT25_008910</name>
    <name evidence="6" type="ORF">JT25_010475</name>
    <name evidence="7" type="ORF">JT25_012160</name>
    <name evidence="8" type="ORF">JT25_019300</name>
    <name evidence="9" type="ORF">JT25_023535</name>
</gene>
<dbReference type="Gene3D" id="3.40.50.300">
    <property type="entry name" value="P-loop containing nucleotide triphosphate hydrolases"/>
    <property type="match status" value="1"/>
</dbReference>
<evidence type="ECO:0000313" key="7">
    <source>
        <dbReference type="EMBL" id="AMK77228.1"/>
    </source>
</evidence>
<evidence type="ECO:0000313" key="8">
    <source>
        <dbReference type="EMBL" id="AMK78608.1"/>
    </source>
</evidence>
<dbReference type="Proteomes" id="UP000030512">
    <property type="component" value="Chromosome"/>
</dbReference>
<dbReference type="InterPro" id="IPR027417">
    <property type="entry name" value="P-loop_NTPase"/>
</dbReference>
<dbReference type="OrthoDB" id="9773429at2"/>
<evidence type="ECO:0000256" key="2">
    <source>
        <dbReference type="ARBA" id="ARBA00022741"/>
    </source>
</evidence>
<keyword evidence="3" id="KW-0067">ATP-binding</keyword>
<sequence>MSIDRTVQLKSLHLFGMAAAWSEWQAEYSSQQKPIMPEVWLDKLIAAEQADRQARSLNYQLKAARFPIHRDLLHFDWNETPLPQHRIGQLTSGQFMEQAYNLILIGGTGTGKTHLATAIGIAAIHQGKRVRFYNAVDLVNQLDKEKQLGKAGNLAKQLQHMDAVVLDELGYLPFPASGGALLFHLISHLYEKTSLIITTNLSFGEWVQVFGDAKMTTALLDRITHHCDILETGNDSYRFRQRKKATENQ</sequence>
<dbReference type="GO" id="GO:0006260">
    <property type="term" value="P:DNA replication"/>
    <property type="evidence" value="ECO:0007669"/>
    <property type="project" value="TreeGrafter"/>
</dbReference>
<protein>
    <submittedName>
        <fullName evidence="8">ATPase</fullName>
    </submittedName>
</protein>
<reference evidence="8" key="2">
    <citation type="submission" date="2016-02" db="EMBL/GenBank/DDBJ databases">
        <authorList>
            <person name="Wen L."/>
            <person name="He K."/>
            <person name="Yang H."/>
        </authorList>
    </citation>
    <scope>NUCLEOTIDE SEQUENCE</scope>
    <source>
        <strain evidence="8">FJG1</strain>
    </source>
</reference>
<keyword evidence="10" id="KW-1185">Reference proteome</keyword>
<dbReference type="KEGG" id="mdn:JT25_023535"/>
<organism evidence="8 10">
    <name type="scientific">Methylomonas denitrificans</name>
    <dbReference type="NCBI Taxonomy" id="1538553"/>
    <lineage>
        <taxon>Bacteria</taxon>
        <taxon>Pseudomonadati</taxon>
        <taxon>Pseudomonadota</taxon>
        <taxon>Gammaproteobacteria</taxon>
        <taxon>Methylococcales</taxon>
        <taxon>Methylococcaceae</taxon>
        <taxon>Methylomonas</taxon>
    </lineage>
</organism>
<dbReference type="KEGG" id="mdn:JT25_010475"/>
<dbReference type="RefSeq" id="WP_062328302.1">
    <property type="nucleotide sequence ID" value="NZ_CP014476.1"/>
</dbReference>
<dbReference type="EMBL" id="CP014476">
    <property type="protein sequence ID" value="AMK76607.1"/>
    <property type="molecule type" value="Genomic_DNA"/>
</dbReference>
<reference evidence="8 10" key="1">
    <citation type="journal article" date="2015" name="Environ. Microbiol.">
        <title>Methane oxidation coupled to nitrate reduction under hypoxia by the Gammaproteobacterium Methylomonas denitrificans, sp. nov. type strain FJG1.</title>
        <authorList>
            <person name="Kits K.D."/>
            <person name="Klotz M.G."/>
            <person name="Stein L.Y."/>
        </authorList>
    </citation>
    <scope>NUCLEOTIDE SEQUENCE [LARGE SCALE GENOMIC DNA]</scope>
    <source>
        <strain evidence="8 10">FJG1</strain>
    </source>
</reference>
<evidence type="ECO:0000313" key="6">
    <source>
        <dbReference type="EMBL" id="AMK76906.1"/>
    </source>
</evidence>
<feature type="domain" description="AAA+ ATPase" evidence="4">
    <location>
        <begin position="98"/>
        <end position="230"/>
    </location>
</feature>
<dbReference type="PANTHER" id="PTHR30050">
    <property type="entry name" value="CHROMOSOMAL REPLICATION INITIATOR PROTEIN DNAA"/>
    <property type="match status" value="1"/>
</dbReference>
<dbReference type="EMBL" id="CP014476">
    <property type="protein sequence ID" value="AMK78608.1"/>
    <property type="molecule type" value="Genomic_DNA"/>
</dbReference>
<evidence type="ECO:0000313" key="5">
    <source>
        <dbReference type="EMBL" id="AMK76607.1"/>
    </source>
</evidence>
<accession>A0A126T999</accession>